<keyword evidence="6" id="KW-1185">Reference proteome</keyword>
<dbReference type="GO" id="GO:0009234">
    <property type="term" value="P:menaquinone biosynthetic process"/>
    <property type="evidence" value="ECO:0007669"/>
    <property type="project" value="UniProtKB-UniRule"/>
</dbReference>
<dbReference type="EMBL" id="FNDU01000001">
    <property type="protein sequence ID" value="SDH40507.1"/>
    <property type="molecule type" value="Genomic_DNA"/>
</dbReference>
<dbReference type="Gene3D" id="3.40.190.10">
    <property type="entry name" value="Periplasmic binding protein-like II"/>
    <property type="match status" value="2"/>
</dbReference>
<dbReference type="InterPro" id="IPR003773">
    <property type="entry name" value="Menaquinone_biosynth"/>
</dbReference>
<gene>
    <name evidence="4" type="primary">mqnA</name>
    <name evidence="5" type="ORF">SAMN05216352_101198</name>
</gene>
<comment type="similarity">
    <text evidence="4">Belongs to the MqnA/MqnD family. MqnA subfamily.</text>
</comment>
<dbReference type="PANTHER" id="PTHR37690:SF1">
    <property type="entry name" value="CHORISMATE DEHYDRATASE"/>
    <property type="match status" value="1"/>
</dbReference>
<sequence length="287" mass="33008">MSLTIGEISYTNILPMFFYINREYLKSKGCTFIPKVPSGLNEGMKKGTIDVGGISSFAFGEASGQYQLMPGLSVSSYGKVGSIFLFSHKPLQKLEGASIALTSSSATSVHLLKIIMAEFYNHSTIHYTIMAPDPAEMKKNYDAFLLIGDDAIQTSWKNKSDLYCYDLGELWLNHTGYPMTYAVFAVRKEAVQEKESVLKLLYKEFLYSKKRVLYTHLKEMTTSIKKEHGGTQDFWINYFRSLHYDFQEKEKESLLYYYNLMYKHGYFSEPVNKIDMWLAGNEVQYLF</sequence>
<dbReference type="AlphaFoldDB" id="A0A1G8C4U4"/>
<keyword evidence="2 4" id="KW-0474">Menaquinone biosynthesis</keyword>
<comment type="function">
    <text evidence="4">Catalyzes the dehydration of chorismate into 3-[(1-carboxyvinyl)oxy]benzoate, a step in the biosynthesis of menaquinone (MK, vitamin K2).</text>
</comment>
<evidence type="ECO:0000313" key="6">
    <source>
        <dbReference type="Proteomes" id="UP000199017"/>
    </source>
</evidence>
<dbReference type="CDD" id="cd13634">
    <property type="entry name" value="PBP2_Sco4506"/>
    <property type="match status" value="1"/>
</dbReference>
<name>A0A1G8C4U4_9BACI</name>
<dbReference type="HAMAP" id="MF_00995">
    <property type="entry name" value="MqnA"/>
    <property type="match status" value="1"/>
</dbReference>
<dbReference type="EC" id="4.2.1.151" evidence="4"/>
<protein>
    <recommendedName>
        <fullName evidence="4">Chorismate dehydratase</fullName>
        <ecNumber evidence="4">4.2.1.151</ecNumber>
    </recommendedName>
    <alternativeName>
        <fullName evidence="4">Menaquinone biosynthetic enzyme MqnA</fullName>
    </alternativeName>
</protein>
<proteinExistence type="inferred from homology"/>
<evidence type="ECO:0000256" key="1">
    <source>
        <dbReference type="ARBA" id="ARBA00004863"/>
    </source>
</evidence>
<dbReference type="RefSeq" id="WP_091579646.1">
    <property type="nucleotide sequence ID" value="NZ_FNDU01000001.1"/>
</dbReference>
<comment type="pathway">
    <text evidence="1 4">Quinol/quinone metabolism; menaquinone biosynthesis.</text>
</comment>
<comment type="catalytic activity">
    <reaction evidence="4">
        <text>chorismate = 3-[(1-carboxyvinyl)-oxy]benzoate + H2O</text>
        <dbReference type="Rhea" id="RHEA:40051"/>
        <dbReference type="ChEBI" id="CHEBI:15377"/>
        <dbReference type="ChEBI" id="CHEBI:29748"/>
        <dbReference type="ChEBI" id="CHEBI:76981"/>
        <dbReference type="EC" id="4.2.1.151"/>
    </reaction>
</comment>
<dbReference type="PANTHER" id="PTHR37690">
    <property type="entry name" value="CHORISMATE DEHYDRATASE"/>
    <property type="match status" value="1"/>
</dbReference>
<organism evidence="5 6">
    <name type="scientific">Alteribacillus bidgolensis</name>
    <dbReference type="NCBI Taxonomy" id="930129"/>
    <lineage>
        <taxon>Bacteria</taxon>
        <taxon>Bacillati</taxon>
        <taxon>Bacillota</taxon>
        <taxon>Bacilli</taxon>
        <taxon>Bacillales</taxon>
        <taxon>Bacillaceae</taxon>
        <taxon>Alteribacillus</taxon>
    </lineage>
</organism>
<evidence type="ECO:0000256" key="3">
    <source>
        <dbReference type="ARBA" id="ARBA00023239"/>
    </source>
</evidence>
<dbReference type="UniPathway" id="UPA00079"/>
<dbReference type="Pfam" id="PF02621">
    <property type="entry name" value="VitK2_biosynth"/>
    <property type="match status" value="1"/>
</dbReference>
<dbReference type="OrthoDB" id="9810112at2"/>
<evidence type="ECO:0000256" key="2">
    <source>
        <dbReference type="ARBA" id="ARBA00022428"/>
    </source>
</evidence>
<dbReference type="SUPFAM" id="SSF53850">
    <property type="entry name" value="Periplasmic binding protein-like II"/>
    <property type="match status" value="1"/>
</dbReference>
<dbReference type="InterPro" id="IPR030868">
    <property type="entry name" value="MqnA"/>
</dbReference>
<accession>A0A1G8C4U4</accession>
<evidence type="ECO:0000256" key="4">
    <source>
        <dbReference type="HAMAP-Rule" id="MF_00995"/>
    </source>
</evidence>
<dbReference type="Proteomes" id="UP000199017">
    <property type="component" value="Unassembled WGS sequence"/>
</dbReference>
<keyword evidence="3 4" id="KW-0456">Lyase</keyword>
<dbReference type="GO" id="GO:0016836">
    <property type="term" value="F:hydro-lyase activity"/>
    <property type="evidence" value="ECO:0007669"/>
    <property type="project" value="UniProtKB-UniRule"/>
</dbReference>
<evidence type="ECO:0000313" key="5">
    <source>
        <dbReference type="EMBL" id="SDH40507.1"/>
    </source>
</evidence>
<reference evidence="5 6" key="1">
    <citation type="submission" date="2016-10" db="EMBL/GenBank/DDBJ databases">
        <authorList>
            <person name="de Groot N.N."/>
        </authorList>
    </citation>
    <scope>NUCLEOTIDE SEQUENCE [LARGE SCALE GENOMIC DNA]</scope>
    <source>
        <strain evidence="6">P4B,CCM 7963,CECT 7998,DSM 25260,IBRC-M 10614,KCTC 13821</strain>
    </source>
</reference>
<dbReference type="STRING" id="930129.SAMN05216352_101198"/>